<dbReference type="InterPro" id="IPR006680">
    <property type="entry name" value="Amidohydro-rel"/>
</dbReference>
<dbReference type="CDD" id="cd01299">
    <property type="entry name" value="Met_dep_hydrolase_A"/>
    <property type="match status" value="1"/>
</dbReference>
<dbReference type="PANTHER" id="PTHR43135:SF3">
    <property type="entry name" value="ALPHA-D-RIBOSE 1-METHYLPHOSPHONATE 5-TRIPHOSPHATE DIPHOSPHATASE"/>
    <property type="match status" value="1"/>
</dbReference>
<dbReference type="Gene3D" id="2.30.40.10">
    <property type="entry name" value="Urease, subunit C, domain 1"/>
    <property type="match status" value="1"/>
</dbReference>
<dbReference type="GO" id="GO:0050480">
    <property type="term" value="F:imidazolonepropionase activity"/>
    <property type="evidence" value="ECO:0007669"/>
    <property type="project" value="UniProtKB-EC"/>
</dbReference>
<dbReference type="EC" id="3.5.2.7" evidence="2"/>
<name>A0A5E7PYM4_PSEFL</name>
<dbReference type="SUPFAM" id="SSF51556">
    <property type="entry name" value="Metallo-dependent hydrolases"/>
    <property type="match status" value="1"/>
</dbReference>
<reference evidence="2 3" key="1">
    <citation type="submission" date="2019-09" db="EMBL/GenBank/DDBJ databases">
        <authorList>
            <person name="Chandra G."/>
            <person name="Truman W A."/>
        </authorList>
    </citation>
    <scope>NUCLEOTIDE SEQUENCE [LARGE SCALE GENOMIC DNA]</scope>
    <source>
        <strain evidence="2">PS854</strain>
    </source>
</reference>
<evidence type="ECO:0000313" key="3">
    <source>
        <dbReference type="Proteomes" id="UP000327111"/>
    </source>
</evidence>
<dbReference type="SUPFAM" id="SSF51338">
    <property type="entry name" value="Composite domain of metallo-dependent hydrolases"/>
    <property type="match status" value="1"/>
</dbReference>
<dbReference type="InterPro" id="IPR032466">
    <property type="entry name" value="Metal_Hydrolase"/>
</dbReference>
<dbReference type="EMBL" id="CABVIF010000019">
    <property type="protein sequence ID" value="VVP54765.1"/>
    <property type="molecule type" value="Genomic_DNA"/>
</dbReference>
<accession>A0A5E7PYM4</accession>
<dbReference type="Proteomes" id="UP000327111">
    <property type="component" value="Unassembled WGS sequence"/>
</dbReference>
<dbReference type="Pfam" id="PF01979">
    <property type="entry name" value="Amidohydro_1"/>
    <property type="match status" value="1"/>
</dbReference>
<dbReference type="PANTHER" id="PTHR43135">
    <property type="entry name" value="ALPHA-D-RIBOSE 1-METHYLPHOSPHONATE 5-TRIPHOSPHATE DIPHOSPHATASE"/>
    <property type="match status" value="1"/>
</dbReference>
<proteinExistence type="predicted"/>
<dbReference type="InterPro" id="IPR057744">
    <property type="entry name" value="OTAase-like"/>
</dbReference>
<protein>
    <submittedName>
        <fullName evidence="2">Imidazolonepropionase</fullName>
        <ecNumber evidence="2">3.5.2.7</ecNumber>
    </submittedName>
</protein>
<evidence type="ECO:0000259" key="1">
    <source>
        <dbReference type="Pfam" id="PF01979"/>
    </source>
</evidence>
<dbReference type="InterPro" id="IPR051781">
    <property type="entry name" value="Metallo-dep_Hydrolase"/>
</dbReference>
<organism evidence="2 3">
    <name type="scientific">Pseudomonas fluorescens</name>
    <dbReference type="NCBI Taxonomy" id="294"/>
    <lineage>
        <taxon>Bacteria</taxon>
        <taxon>Pseudomonadati</taxon>
        <taxon>Pseudomonadota</taxon>
        <taxon>Gammaproteobacteria</taxon>
        <taxon>Pseudomonadales</taxon>
        <taxon>Pseudomonadaceae</taxon>
        <taxon>Pseudomonas</taxon>
    </lineage>
</organism>
<evidence type="ECO:0000313" key="2">
    <source>
        <dbReference type="EMBL" id="VVP54765.1"/>
    </source>
</evidence>
<dbReference type="Gene3D" id="3.20.20.140">
    <property type="entry name" value="Metal-dependent hydrolases"/>
    <property type="match status" value="1"/>
</dbReference>
<dbReference type="AlphaFoldDB" id="A0A5E7PYM4"/>
<gene>
    <name evidence="2" type="primary">hutI_2</name>
    <name evidence="2" type="ORF">PS854_05580</name>
</gene>
<feature type="domain" description="Amidohydrolase-related" evidence="1">
    <location>
        <begin position="119"/>
        <end position="474"/>
    </location>
</feature>
<keyword evidence="2" id="KW-0378">Hydrolase</keyword>
<sequence>MPAIVTRDTRSCVPLIAAKAPPPLLHNSYRRHQYPTIDASCWWHSHPHPSLALHNNQQSENAMNALHLKCQTLFDGTGLETRQQQTLVVENGLLAYVGPTARAPQPQPGDTVVDAGDNFVMPGLVDVHTHLAFGNAQSEEDIDIWTSDEFRALRGMFFAQHVLAAGVTSMVCPGDSGQLSIAVRNAIAAGLFEGPRIAASSRVITNRQSLNDWFPSRVGAPEYFTARLVTSRSEALAEIRKQAKDGVDLIKIAMDGTHRRPNGEIIAAFTAEETYEMVQEAHRLGCKVATHAYGREAVMYAARAGVDLVFHAFYMDDACIEALLEAGSILAPTMTFPQNTVDFCQPHDPAISTGYAGYCARTLDVGSAVLKRAKAAGVPFACGSDSGFAVTPYGEWHARELELLVTRLGFTPAEALYAATAVGARCMPRGETLGSLEVGKQADFLLLDGSPLHDIRLLQDRSRLKAVYKAGQPVRMERSPYNPKQVSDFNSLKWTDLYTRDRVAQLGKWAV</sequence>
<dbReference type="InterPro" id="IPR011059">
    <property type="entry name" value="Metal-dep_hydrolase_composite"/>
</dbReference>